<keyword evidence="4" id="KW-1185">Reference proteome</keyword>
<dbReference type="Proteomes" id="UP000256690">
    <property type="component" value="Unassembled WGS sequence"/>
</dbReference>
<dbReference type="PANTHER" id="PTHR10067">
    <property type="entry name" value="PHOSPHATIDYLSERINE DECARBOXYLASE"/>
    <property type="match status" value="1"/>
</dbReference>
<evidence type="ECO:0000256" key="1">
    <source>
        <dbReference type="ARBA" id="ARBA00022793"/>
    </source>
</evidence>
<evidence type="ECO:0000313" key="4">
    <source>
        <dbReference type="Proteomes" id="UP000256690"/>
    </source>
</evidence>
<keyword evidence="2" id="KW-0456">Lyase</keyword>
<protein>
    <recommendedName>
        <fullName evidence="5">Phosphatidylserine decarboxylase</fullName>
    </recommendedName>
</protein>
<accession>A0A3D8RZ49</accession>
<evidence type="ECO:0000313" key="3">
    <source>
        <dbReference type="EMBL" id="RDW79323.1"/>
    </source>
</evidence>
<dbReference type="GeneID" id="38116545"/>
<dbReference type="RefSeq" id="XP_026604023.1">
    <property type="nucleotide sequence ID" value="XM_026748191.1"/>
</dbReference>
<name>A0A3D8RZ49_9EURO</name>
<keyword evidence="1" id="KW-0210">Decarboxylase</keyword>
<evidence type="ECO:0008006" key="5">
    <source>
        <dbReference type="Google" id="ProtNLM"/>
    </source>
</evidence>
<proteinExistence type="predicted"/>
<evidence type="ECO:0000256" key="2">
    <source>
        <dbReference type="ARBA" id="ARBA00023239"/>
    </source>
</evidence>
<reference evidence="3 4" key="1">
    <citation type="journal article" date="2018" name="IMA Fungus">
        <title>IMA Genome-F 9: Draft genome sequence of Annulohypoxylon stygium, Aspergillus mulundensis, Berkeleyomyces basicola (syn. Thielaviopsis basicola), Ceratocystis smalleyi, two Cercospora beticola strains, Coleophoma cylindrospora, Fusarium fracticaudum, Phialophora cf. hyalina, and Morchella septimelata.</title>
        <authorList>
            <person name="Wingfield B.D."/>
            <person name="Bills G.F."/>
            <person name="Dong Y."/>
            <person name="Huang W."/>
            <person name="Nel W.J."/>
            <person name="Swalarsk-Parry B.S."/>
            <person name="Vaghefi N."/>
            <person name="Wilken P.M."/>
            <person name="An Z."/>
            <person name="de Beer Z.W."/>
            <person name="De Vos L."/>
            <person name="Chen L."/>
            <person name="Duong T.A."/>
            <person name="Gao Y."/>
            <person name="Hammerbacher A."/>
            <person name="Kikkert J.R."/>
            <person name="Li Y."/>
            <person name="Li H."/>
            <person name="Li K."/>
            <person name="Li Q."/>
            <person name="Liu X."/>
            <person name="Ma X."/>
            <person name="Naidoo K."/>
            <person name="Pethybridge S.J."/>
            <person name="Sun J."/>
            <person name="Steenkamp E.T."/>
            <person name="van der Nest M.A."/>
            <person name="van Wyk S."/>
            <person name="Wingfield M.J."/>
            <person name="Xiong C."/>
            <person name="Yue Q."/>
            <person name="Zhang X."/>
        </authorList>
    </citation>
    <scope>NUCLEOTIDE SEQUENCE [LARGE SCALE GENOMIC DNA]</scope>
    <source>
        <strain evidence="3 4">DSM 5745</strain>
    </source>
</reference>
<dbReference type="OrthoDB" id="5973539at2759"/>
<dbReference type="STRING" id="1810919.A0A3D8RZ49"/>
<dbReference type="GO" id="GO:0004609">
    <property type="term" value="F:phosphatidylserine decarboxylase activity"/>
    <property type="evidence" value="ECO:0007669"/>
    <property type="project" value="InterPro"/>
</dbReference>
<dbReference type="InterPro" id="IPR003817">
    <property type="entry name" value="PS_Dcarbxylase"/>
</dbReference>
<dbReference type="GO" id="GO:0008654">
    <property type="term" value="P:phospholipid biosynthetic process"/>
    <property type="evidence" value="ECO:0007669"/>
    <property type="project" value="InterPro"/>
</dbReference>
<organism evidence="3 4">
    <name type="scientific">Aspergillus mulundensis</name>
    <dbReference type="NCBI Taxonomy" id="1810919"/>
    <lineage>
        <taxon>Eukaryota</taxon>
        <taxon>Fungi</taxon>
        <taxon>Dikarya</taxon>
        <taxon>Ascomycota</taxon>
        <taxon>Pezizomycotina</taxon>
        <taxon>Eurotiomycetes</taxon>
        <taxon>Eurotiomycetidae</taxon>
        <taxon>Eurotiales</taxon>
        <taxon>Aspergillaceae</taxon>
        <taxon>Aspergillus</taxon>
        <taxon>Aspergillus subgen. Nidulantes</taxon>
    </lineage>
</organism>
<dbReference type="PANTHER" id="PTHR10067:SF13">
    <property type="entry name" value="PHOSPHATIDYLSERINE DECARBOXYLASE"/>
    <property type="match status" value="1"/>
</dbReference>
<gene>
    <name evidence="3" type="ORF">DSM5745_06175</name>
</gene>
<dbReference type="EMBL" id="PVWQ01000006">
    <property type="protein sequence ID" value="RDW79323.1"/>
    <property type="molecule type" value="Genomic_DNA"/>
</dbReference>
<comment type="caution">
    <text evidence="3">The sequence shown here is derived from an EMBL/GenBank/DDBJ whole genome shotgun (WGS) entry which is preliminary data.</text>
</comment>
<sequence>MTGALLAFAPLPGRPGIDPYAESQKLKAQPLPQAKANYEAIVRALEIWILSSSARKHDFEAAVRTAQSFNVTGMEEIQTLDDYLHFINSLLTWIPTEAVRPKELLFRITTMWFILDQPSVIQYQSPIRPTLRTVITCNHPESSKLTWLSTWMLRFSTQLGKFMDSPASAGAIDTFRSNPSYHMDEYIEPHSGWKTFNAFFARHVKPGSRPIASIGDSSVITSPADFSFKESHRVSADSTVTTKGVTWAIGAMLEGSPYKERFGGGVWLHGFLDVNDYHRVHAPVPGRVVEARVIQGGNCMAVNAKPTGSDGNGDGKTELTVPNELGYHISQTRGLVVIDTGFGLVGVLPVGMAVVSSVVLTAGVGVNLHKGEELGYFQFGGSDVVLAFEGALDFRHVMEEGTHYRMGREIGRVCGST</sequence>
<dbReference type="AlphaFoldDB" id="A0A3D8RZ49"/>
<dbReference type="Pfam" id="PF02666">
    <property type="entry name" value="PS_Dcarbxylase"/>
    <property type="match status" value="1"/>
</dbReference>